<organism evidence="1 2">
    <name type="scientific">Carboxydothermus ferrireducens DSM 11255</name>
    <dbReference type="NCBI Taxonomy" id="1119529"/>
    <lineage>
        <taxon>Bacteria</taxon>
        <taxon>Bacillati</taxon>
        <taxon>Bacillota</taxon>
        <taxon>Clostridia</taxon>
        <taxon>Thermoanaerobacterales</taxon>
        <taxon>Thermoanaerobacteraceae</taxon>
        <taxon>Carboxydothermus</taxon>
    </lineage>
</organism>
<gene>
    <name evidence="1" type="ORF">HDG70_001449</name>
</gene>
<reference evidence="1 2" key="1">
    <citation type="submission" date="2020-07" db="EMBL/GenBank/DDBJ databases">
        <title>Genomic Encyclopedia of Type Strains, Phase III (KMG-III): the genomes of soil and plant-associated and newly described type strains.</title>
        <authorList>
            <person name="Whitman W."/>
        </authorList>
    </citation>
    <scope>NUCLEOTIDE SEQUENCE [LARGE SCALE GENOMIC DNA]</scope>
    <source>
        <strain evidence="1 2">DSM 11255</strain>
    </source>
</reference>
<protein>
    <recommendedName>
        <fullName evidence="3">Ig-like domain (Group 3)</fullName>
    </recommendedName>
</protein>
<dbReference type="Gene3D" id="2.60.40.10">
    <property type="entry name" value="Immunoglobulins"/>
    <property type="match status" value="2"/>
</dbReference>
<sequence>MAKFKHKKPIAILTIVAFLLSMLPAVVFGAGTPLATIENNYLSTSDSGDKVVLSGFTDFPDVSSGVYTIKLELSAGAAVYEATYTVPTNFDINGTVEISYTQFKDSSSNNPPAGIYNLTATLTDGLAYTVNILTIPKFYVGIPAVTNVLIAPITRPIPEEMSVTATYLENNSVLAVYLNNGSSYYEAGTINYMKTTNINDTASGSIALNPLSDYKNYEIKYIDNTGKAYTLATGTLTINNPLATLAVNADGKATLTITKPETSTLYVGQSVTTIEGITDKDAVVDVYVLGNDPKITGDPYILNPVLNAEVNRTTGTFVVDLNSNAYKDLDVIFAVVASSSKGTTVKYIYHGFKFDGTQSIASPVIGQEVKLSGVVTKYNEQTAKYEVATSVSLSPFEVYYSNGNMPYQNVTDNNNYYIKLGTVGVAENGTVNFYITPKVAGKYLFVLRDLGYYELTVSGKTATATLASSTAYEGRDYTLTLKSLKDGDKSVSGSTYFVVIEGVPVAESIGTKGEFIKYSTTPSVPYTSSDVRTDSVGNKVYDKIALRFDGVNPNLSGIVFKGTGTAKVTIYALNTGIISGKTAYFDYVAETSITVNGNDVINVVPDQTELTVNSPANVTLTIFDQKGYDFTSGNSAIKAVYVSASGAGMTPVNNIELKAGAMTVATNTIKIGGSVNITVNAKVTVNGTDTWVTKTVSIPVKGYVPTVSVSQSIYDQETALTVTVKDVNGNPINNAIIAFDNKTDIKVKGSDGTFKDATEVIGKDTIVDGTVTNITDGNYSATIKADTPGSTNIIIMKKLADGTYETWAKVPYTFLGYEKYTVTADKTALLANYAENVKITVKDGANVVSGTGFKVSLKHSDTTASISQNSLSDLNNVTLDSTGSFTLGNLNVSKPGTLTITVTSNDGKSFGTVKIDVVAPKVVLTPSDNVITDSVKESIKAVIYDPRNNAEIKLPIDFAIVKDSENTNTLSVLSVYQKDGKTIATDSDKQGASTYEFVILAQYNKDAKAAPQFDVKVNGIKVATFDVKPAVVTVSSDKVTVAVPKAITVTAKDAHGKALAGYVVKLSGAGVSQELTLDSNGQVTTYIQSNATGDIIVELKDVANETIAKIKSDVFVDSQAPVITVTAPEKVEVPYVDVTVKVSDNDKVAALAVNNAAVALVAPAAEVNKVVRVNLTEGDNTIVVEAADLAGNVASKTITVKYEKPVTPPSNNNGGNTNTGDKYSKYVGQMVQLTYTKTNLRVAPQANAKLLVTLKKGYKMRYLGREGVWNKVRVSIWSNGGYKTYTGYIYDPNFWTLAPIQ</sequence>
<evidence type="ECO:0008006" key="3">
    <source>
        <dbReference type="Google" id="ProtNLM"/>
    </source>
</evidence>
<proteinExistence type="predicted"/>
<dbReference type="RefSeq" id="WP_179393694.1">
    <property type="nucleotide sequence ID" value="NZ_JACCBS010000002.1"/>
</dbReference>
<dbReference type="Proteomes" id="UP000604066">
    <property type="component" value="Unassembled WGS sequence"/>
</dbReference>
<name>A0ABX2R981_9THEO</name>
<evidence type="ECO:0000313" key="1">
    <source>
        <dbReference type="EMBL" id="NYE57734.1"/>
    </source>
</evidence>
<accession>A0ABX2R981</accession>
<comment type="caution">
    <text evidence="1">The sequence shown here is derived from an EMBL/GenBank/DDBJ whole genome shotgun (WGS) entry which is preliminary data.</text>
</comment>
<dbReference type="EMBL" id="JACCBS010000002">
    <property type="protein sequence ID" value="NYE57734.1"/>
    <property type="molecule type" value="Genomic_DNA"/>
</dbReference>
<keyword evidence="2" id="KW-1185">Reference proteome</keyword>
<evidence type="ECO:0000313" key="2">
    <source>
        <dbReference type="Proteomes" id="UP000604066"/>
    </source>
</evidence>
<dbReference type="InterPro" id="IPR013783">
    <property type="entry name" value="Ig-like_fold"/>
</dbReference>